<dbReference type="GO" id="GO:0000774">
    <property type="term" value="F:adenyl-nucleotide exchange factor activity"/>
    <property type="evidence" value="ECO:0007669"/>
    <property type="project" value="TreeGrafter"/>
</dbReference>
<evidence type="ECO:0000259" key="3">
    <source>
        <dbReference type="PROSITE" id="PS51035"/>
    </source>
</evidence>
<feature type="compositionally biased region" description="Basic residues" evidence="2">
    <location>
        <begin position="622"/>
        <end position="632"/>
    </location>
</feature>
<gene>
    <name evidence="5 6" type="primary">LOC108627771</name>
</gene>
<protein>
    <submittedName>
        <fullName evidence="5 6">BAG domain-containing protein Samui isoform X2</fullName>
    </submittedName>
</protein>
<dbReference type="GO" id="GO:0050821">
    <property type="term" value="P:protein stabilization"/>
    <property type="evidence" value="ECO:0007669"/>
    <property type="project" value="TreeGrafter"/>
</dbReference>
<feature type="compositionally biased region" description="Basic and acidic residues" evidence="2">
    <location>
        <begin position="587"/>
        <end position="610"/>
    </location>
</feature>
<dbReference type="GO" id="GO:0051087">
    <property type="term" value="F:protein-folding chaperone binding"/>
    <property type="evidence" value="ECO:0007669"/>
    <property type="project" value="InterPro"/>
</dbReference>
<evidence type="ECO:0000256" key="2">
    <source>
        <dbReference type="SAM" id="MobiDB-lite"/>
    </source>
</evidence>
<feature type="compositionally biased region" description="Basic and acidic residues" evidence="2">
    <location>
        <begin position="144"/>
        <end position="157"/>
    </location>
</feature>
<feature type="compositionally biased region" description="Low complexity" evidence="2">
    <location>
        <begin position="611"/>
        <end position="621"/>
    </location>
</feature>
<dbReference type="CTD" id="39518"/>
<dbReference type="PANTHER" id="PTHR12329">
    <property type="entry name" value="BCL2-ASSOCIATED ATHANOGENE"/>
    <property type="match status" value="1"/>
</dbReference>
<feature type="region of interest" description="Disordered" evidence="2">
    <location>
        <begin position="433"/>
        <end position="654"/>
    </location>
</feature>
<feature type="compositionally biased region" description="Low complexity" evidence="2">
    <location>
        <begin position="306"/>
        <end position="323"/>
    </location>
</feature>
<evidence type="ECO:0000313" key="6">
    <source>
        <dbReference type="RefSeq" id="XP_017884710.1"/>
    </source>
</evidence>
<feature type="compositionally biased region" description="Low complexity" evidence="2">
    <location>
        <begin position="536"/>
        <end position="546"/>
    </location>
</feature>
<feature type="compositionally biased region" description="Polar residues" evidence="2">
    <location>
        <begin position="524"/>
        <end position="535"/>
    </location>
</feature>
<dbReference type="InterPro" id="IPR003103">
    <property type="entry name" value="BAG_domain"/>
</dbReference>
<evidence type="ECO:0000313" key="4">
    <source>
        <dbReference type="Proteomes" id="UP000694925"/>
    </source>
</evidence>
<feature type="domain" description="BAG" evidence="3">
    <location>
        <begin position="360"/>
        <end position="438"/>
    </location>
</feature>
<feature type="compositionally biased region" description="Basic and acidic residues" evidence="2">
    <location>
        <begin position="547"/>
        <end position="578"/>
    </location>
</feature>
<dbReference type="GO" id="GO:0016020">
    <property type="term" value="C:membrane"/>
    <property type="evidence" value="ECO:0007669"/>
    <property type="project" value="TreeGrafter"/>
</dbReference>
<proteinExistence type="predicted"/>
<dbReference type="SMART" id="SM00264">
    <property type="entry name" value="BAG"/>
    <property type="match status" value="1"/>
</dbReference>
<keyword evidence="4" id="KW-1185">Reference proteome</keyword>
<dbReference type="PROSITE" id="PS51035">
    <property type="entry name" value="BAG"/>
    <property type="match status" value="1"/>
</dbReference>
<dbReference type="RefSeq" id="XP_017884710.1">
    <property type="nucleotide sequence ID" value="XM_018029221.2"/>
</dbReference>
<dbReference type="InterPro" id="IPR039773">
    <property type="entry name" value="BAG_chaperone_regulator"/>
</dbReference>
<feature type="compositionally biased region" description="Low complexity" evidence="2">
    <location>
        <begin position="212"/>
        <end position="224"/>
    </location>
</feature>
<feature type="compositionally biased region" description="Basic and acidic residues" evidence="2">
    <location>
        <begin position="508"/>
        <end position="519"/>
    </location>
</feature>
<feature type="region of interest" description="Disordered" evidence="2">
    <location>
        <begin position="56"/>
        <end position="362"/>
    </location>
</feature>
<dbReference type="Pfam" id="PF02179">
    <property type="entry name" value="BAG"/>
    <property type="match status" value="1"/>
</dbReference>
<feature type="compositionally biased region" description="Basic and acidic residues" evidence="2">
    <location>
        <begin position="115"/>
        <end position="128"/>
    </location>
</feature>
<feature type="compositionally biased region" description="Basic and acidic residues" evidence="2">
    <location>
        <begin position="449"/>
        <end position="481"/>
    </location>
</feature>
<reference evidence="5 6" key="1">
    <citation type="submission" date="2025-04" db="UniProtKB">
        <authorList>
            <consortium name="RefSeq"/>
        </authorList>
    </citation>
    <scope>IDENTIFICATION</scope>
    <source>
        <tissue evidence="5 6">Whole body</tissue>
    </source>
</reference>
<dbReference type="PANTHER" id="PTHR12329:SF5">
    <property type="entry name" value="STARVIN, ISOFORM E"/>
    <property type="match status" value="1"/>
</dbReference>
<accession>A0AAJ7J542</accession>
<dbReference type="Proteomes" id="UP000694925">
    <property type="component" value="Unplaced"/>
</dbReference>
<feature type="compositionally biased region" description="Polar residues" evidence="2">
    <location>
        <begin position="78"/>
        <end position="87"/>
    </location>
</feature>
<feature type="region of interest" description="Disordered" evidence="2">
    <location>
        <begin position="1"/>
        <end position="23"/>
    </location>
</feature>
<dbReference type="RefSeq" id="XP_017884709.1">
    <property type="nucleotide sequence ID" value="XM_018029220.2"/>
</dbReference>
<dbReference type="GeneID" id="108627771"/>
<feature type="compositionally biased region" description="Low complexity" evidence="2">
    <location>
        <begin position="172"/>
        <end position="191"/>
    </location>
</feature>
<evidence type="ECO:0000313" key="5">
    <source>
        <dbReference type="RefSeq" id="XP_017884709.1"/>
    </source>
</evidence>
<dbReference type="InterPro" id="IPR036533">
    <property type="entry name" value="BAG_dom_sf"/>
</dbReference>
<evidence type="ECO:0000256" key="1">
    <source>
        <dbReference type="ARBA" id="ARBA00023186"/>
    </source>
</evidence>
<dbReference type="GO" id="GO:0005634">
    <property type="term" value="C:nucleus"/>
    <property type="evidence" value="ECO:0007669"/>
    <property type="project" value="TreeGrafter"/>
</dbReference>
<dbReference type="Gene3D" id="1.20.58.120">
    <property type="entry name" value="BAG domain"/>
    <property type="match status" value="1"/>
</dbReference>
<organism evidence="4 6">
    <name type="scientific">Ceratina calcarata</name>
    <dbReference type="NCBI Taxonomy" id="156304"/>
    <lineage>
        <taxon>Eukaryota</taxon>
        <taxon>Metazoa</taxon>
        <taxon>Ecdysozoa</taxon>
        <taxon>Arthropoda</taxon>
        <taxon>Hexapoda</taxon>
        <taxon>Insecta</taxon>
        <taxon>Pterygota</taxon>
        <taxon>Neoptera</taxon>
        <taxon>Endopterygota</taxon>
        <taxon>Hymenoptera</taxon>
        <taxon>Apocrita</taxon>
        <taxon>Aculeata</taxon>
        <taxon>Apoidea</taxon>
        <taxon>Anthophila</taxon>
        <taxon>Apidae</taxon>
        <taxon>Ceratina</taxon>
        <taxon>Zadontomerus</taxon>
    </lineage>
</organism>
<sequence length="654" mass="74505">MDSPVVVDKASEFGDPIDLDRPFPAFPFDDDNFGRRSDIRAHLDDLAARHPELAEHLLGPPWGDVPFHGSFRNRNRANDNYSSNDNGQQQQQSHGDEDAKSQASGSSAGSSYEEPDNRNQQEREEQNRNRKIPQYGLRNTVDIGQHRHNMENPDKGNRNQRSMSAPPENRQSDNQQQPQQQQDQTQPQQGQRYVSRIDITPQHNQPPPQQQQPPSQQQQKPQQQSNVRHIPIFVEGRDEPVLPRSFAEEAPYFRREPSPTQFSTPPHFPRHDSSFGSRFGGRHHQWPPHFQDSFYPASSTFENPPRKQQQQHYEQPRQQPKQTQQHDEQPKQQWQKPEQKQAEQQEAAPPKPKPTLPKDPLERVALVQKEVDSLAEQVNQYTGNSRTDKQYIYLDEMLTRELIKLDDIETEGRENVRQARKNAIRTIQETISLLESKAPLVSRQTSMEEQARCEDQEEKSKTEEEARPEVMDIDQKSDGQNKEAIPLPPGPSSPTKPSEESEQSSAEKATEDTERRQQEEPMDTGTTPATSSIADSSEQSSEQTNLTEEKENAEKKEELTSEGGNSEKVKNVFEEIKPENVSSETEAEAKPEKVEDTQKTEEKMDVDSSEVKQSSKSSKTSKSPKKGKKTKKQTPVSDTPIPLPAPDNAEANTK</sequence>
<dbReference type="AlphaFoldDB" id="A0AAJ7J542"/>
<feature type="compositionally biased region" description="Low complexity" evidence="2">
    <location>
        <begin position="101"/>
        <end position="111"/>
    </location>
</feature>
<dbReference type="GO" id="GO:0005829">
    <property type="term" value="C:cytosol"/>
    <property type="evidence" value="ECO:0007669"/>
    <property type="project" value="TreeGrafter"/>
</dbReference>
<keyword evidence="1" id="KW-0143">Chaperone</keyword>
<name>A0AAJ7J542_9HYME</name>
<dbReference type="SUPFAM" id="SSF63491">
    <property type="entry name" value="BAG domain"/>
    <property type="match status" value="1"/>
</dbReference>